<comment type="caution">
    <text evidence="5">The sequence shown here is derived from an EMBL/GenBank/DDBJ whole genome shotgun (WGS) entry which is preliminary data.</text>
</comment>
<dbReference type="InterPro" id="IPR031350">
    <property type="entry name" value="Goodbye_dom"/>
</dbReference>
<dbReference type="Proteomes" id="UP000799444">
    <property type="component" value="Unassembled WGS sequence"/>
</dbReference>
<dbReference type="InterPro" id="IPR027417">
    <property type="entry name" value="P-loop_NTPase"/>
</dbReference>
<dbReference type="InterPro" id="IPR019734">
    <property type="entry name" value="TPR_rpt"/>
</dbReference>
<reference evidence="5" key="1">
    <citation type="journal article" date="2020" name="Stud. Mycol.">
        <title>101 Dothideomycetes genomes: a test case for predicting lifestyles and emergence of pathogens.</title>
        <authorList>
            <person name="Haridas S."/>
            <person name="Albert R."/>
            <person name="Binder M."/>
            <person name="Bloem J."/>
            <person name="Labutti K."/>
            <person name="Salamov A."/>
            <person name="Andreopoulos B."/>
            <person name="Baker S."/>
            <person name="Barry K."/>
            <person name="Bills G."/>
            <person name="Bluhm B."/>
            <person name="Cannon C."/>
            <person name="Castanera R."/>
            <person name="Culley D."/>
            <person name="Daum C."/>
            <person name="Ezra D."/>
            <person name="Gonzalez J."/>
            <person name="Henrissat B."/>
            <person name="Kuo A."/>
            <person name="Liang C."/>
            <person name="Lipzen A."/>
            <person name="Lutzoni F."/>
            <person name="Magnuson J."/>
            <person name="Mondo S."/>
            <person name="Nolan M."/>
            <person name="Ohm R."/>
            <person name="Pangilinan J."/>
            <person name="Park H.-J."/>
            <person name="Ramirez L."/>
            <person name="Alfaro M."/>
            <person name="Sun H."/>
            <person name="Tritt A."/>
            <person name="Yoshinaga Y."/>
            <person name="Zwiers L.-H."/>
            <person name="Turgeon B."/>
            <person name="Goodwin S."/>
            <person name="Spatafora J."/>
            <person name="Crous P."/>
            <person name="Grigoriev I."/>
        </authorList>
    </citation>
    <scope>NUCLEOTIDE SEQUENCE</scope>
    <source>
        <strain evidence="5">CBS 125425</strain>
    </source>
</reference>
<dbReference type="InterPro" id="IPR011990">
    <property type="entry name" value="TPR-like_helical_dom_sf"/>
</dbReference>
<dbReference type="SUPFAM" id="SSF57850">
    <property type="entry name" value="RING/U-box"/>
    <property type="match status" value="1"/>
</dbReference>
<dbReference type="SUPFAM" id="SSF48452">
    <property type="entry name" value="TPR-like"/>
    <property type="match status" value="1"/>
</dbReference>
<dbReference type="Gene3D" id="3.40.50.300">
    <property type="entry name" value="P-loop containing nucleotide triphosphate hydrolases"/>
    <property type="match status" value="1"/>
</dbReference>
<dbReference type="Pfam" id="PF24883">
    <property type="entry name" value="NPHP3_N"/>
    <property type="match status" value="1"/>
</dbReference>
<dbReference type="SUPFAM" id="SSF52540">
    <property type="entry name" value="P-loop containing nucleoside triphosphate hydrolases"/>
    <property type="match status" value="1"/>
</dbReference>
<accession>A0A9P4UY50</accession>
<dbReference type="SMART" id="SM00028">
    <property type="entry name" value="TPR"/>
    <property type="match status" value="3"/>
</dbReference>
<evidence type="ECO:0000313" key="5">
    <source>
        <dbReference type="EMBL" id="KAF2732792.1"/>
    </source>
</evidence>
<feature type="domain" description="Fungal STAND N-terminal Goodbye" evidence="3">
    <location>
        <begin position="20"/>
        <end position="132"/>
    </location>
</feature>
<dbReference type="PANTHER" id="PTHR10039">
    <property type="entry name" value="AMELOGENIN"/>
    <property type="match status" value="1"/>
</dbReference>
<proteinExistence type="predicted"/>
<protein>
    <recommendedName>
        <fullName evidence="7">Fungal STAND N-terminal Goodbye domain-containing protein</fullName>
    </recommendedName>
</protein>
<evidence type="ECO:0000259" key="4">
    <source>
        <dbReference type="Pfam" id="PF24883"/>
    </source>
</evidence>
<sequence>MNRHYPDTAFDIDSDLSDIWPLAIREFETVTGKKLGADADFDGLQKLIDGRLRKSASKISPTACEVIKNVGQCLQKFGCIVAQGASVVFGPSTQCWNAVSLVIEAAQGYGDMLDGFITLMERSLAFLRRLNAFLEENTVNNQSSLPRDLRRDAYAILRHYLDVLKFSYKLANSRREKIKAIMNIALFSDDGGVKVSLELMETRVKDFTQTEIDIILRDVRGLARWLHASDEERERHRSEIEKHLQHIQGISEQVLMETQQLKVTLDGQVTEVKNRDNLKEIRKCLNIPEDSSGTSWGKRHAHICKSRVKNTGKWIESKALSFTQWANIETQQPKVVALRGQPGFGKTHVFNHAVSYLQEKYPKTSSDQVFIAYYYYGEDREDSLAQCIGSIIYQFASSSPRYAEAVAEECQRSSQLAKTEDRWERLVLTLEHTMKGNYFICIDGVDRKMQAFEAILTTIAQYASTSASFRLLLSGTDQALAEIRFDKQYVAEILLGHCILVGAKRIRDTGGRDQTDASAVPLVNENDLRAVAQAKIKDIGKKKPDITAILTDDNINKLLSSVRGHYEHLQSKLTQINACDTEQGVQDVINTVDYDLNTSLRNALEALNMALSSNQIQQINEILIWIIRHPYDSSVDLLQSVLYLAFGKKFMLKSMVATTFSTLLTLDEDNRIRLLSDNIKGILQDQRPSGPDFPKPSTTNLSEAEVELCRRFIKKACDEYDYNRFNFDAFFDALARKPKSLIHAVGKDMQHVRISLTCVTALCERQDDQKLKPLRHFASVWFYSHLQSLVEIPGSFDAHKDAMADIGSKTVSLLYDSHCIDAWFMEPRLQILWREWIYETSYYEPLRKFLRNPHVAQGFIHSTAKSEWVESVVNETSNQYKIMERVAVRLATKWFGCKTRTKVRYLDIAYGIFARVANETYDESTKSTSADIARFIVWVKKHTDLDTSGSYWAYRVGKTYRQFGKDEEALQAYKEAEPQLENHWNILVAMAESYKKTGQIELALEYFQKVKPLHAECVNTDEYYKRLYLEQILFEEGICYEELGQYDLAADCFRSILKKSAELEPSSEDIYSLALASLLALWNKTKAFDATIDFLREWRDAKESNQDLPNWLTKVEERTHGHILAATKHMDVAEEVSDIYSRLISCINNDTRTMEQRTARPNSKKLVLQFHQAALRLYASQSEDDREEAIQCLEEWITKSSRAYWWTATRAYRILIPQLLNRAVAESVKEGISRTTRPSVRRLETLCKAQHYMIIVHRQGPRDARFCLARLRKLDGRLDSAREEIKDVLCGVFDNWRKDTNNKDLKRRFGILAQVLTTLDDDANAIATWQATMPRKSEGGLKKEVSVSAVVHDSNTRLAQVLPNSTSSRVGHHGSAAEDDTSIDESPQPEAYLQSYSCDGCSAKWTDMMADCYACRHCLDIQFCADCYQKLQQNEQPPLICSKDHEFLYLPPFNKKLWESTKSDTMLVGNKIVLREAWLARLREDLGMRQEQIDEYKMERAKRLRAAIFIKAYVIKWRQRTLKGKSSGVEQLT</sequence>
<keyword evidence="1" id="KW-0677">Repeat</keyword>
<evidence type="ECO:0000259" key="3">
    <source>
        <dbReference type="Pfam" id="PF17109"/>
    </source>
</evidence>
<feature type="region of interest" description="Disordered" evidence="2">
    <location>
        <begin position="1362"/>
        <end position="1387"/>
    </location>
</feature>
<evidence type="ECO:0000256" key="1">
    <source>
        <dbReference type="ARBA" id="ARBA00022737"/>
    </source>
</evidence>
<evidence type="ECO:0008006" key="7">
    <source>
        <dbReference type="Google" id="ProtNLM"/>
    </source>
</evidence>
<dbReference type="InterPro" id="IPR056884">
    <property type="entry name" value="NPHP3-like_N"/>
</dbReference>
<gene>
    <name evidence="5" type="ORF">EJ04DRAFT_578101</name>
</gene>
<name>A0A9P4UY50_9PLEO</name>
<organism evidence="5 6">
    <name type="scientific">Polyplosphaeria fusca</name>
    <dbReference type="NCBI Taxonomy" id="682080"/>
    <lineage>
        <taxon>Eukaryota</taxon>
        <taxon>Fungi</taxon>
        <taxon>Dikarya</taxon>
        <taxon>Ascomycota</taxon>
        <taxon>Pezizomycotina</taxon>
        <taxon>Dothideomycetes</taxon>
        <taxon>Pleosporomycetidae</taxon>
        <taxon>Pleosporales</taxon>
        <taxon>Tetraplosphaeriaceae</taxon>
        <taxon>Polyplosphaeria</taxon>
    </lineage>
</organism>
<dbReference type="Pfam" id="PF17109">
    <property type="entry name" value="Goodbye"/>
    <property type="match status" value="1"/>
</dbReference>
<dbReference type="PANTHER" id="PTHR10039:SF17">
    <property type="entry name" value="FUNGAL STAND N-TERMINAL GOODBYE DOMAIN-CONTAINING PROTEIN-RELATED"/>
    <property type="match status" value="1"/>
</dbReference>
<feature type="domain" description="Nephrocystin 3-like N-terminal" evidence="4">
    <location>
        <begin position="310"/>
        <end position="474"/>
    </location>
</feature>
<keyword evidence="6" id="KW-1185">Reference proteome</keyword>
<dbReference type="EMBL" id="ML996171">
    <property type="protein sequence ID" value="KAF2732792.1"/>
    <property type="molecule type" value="Genomic_DNA"/>
</dbReference>
<evidence type="ECO:0000313" key="6">
    <source>
        <dbReference type="Proteomes" id="UP000799444"/>
    </source>
</evidence>
<evidence type="ECO:0000256" key="2">
    <source>
        <dbReference type="SAM" id="MobiDB-lite"/>
    </source>
</evidence>
<dbReference type="Gene3D" id="1.25.40.10">
    <property type="entry name" value="Tetratricopeptide repeat domain"/>
    <property type="match status" value="1"/>
</dbReference>
<dbReference type="OrthoDB" id="2913095at2759"/>